<dbReference type="Pfam" id="PF12905">
    <property type="entry name" value="Glyco_hydro_101"/>
    <property type="match status" value="1"/>
</dbReference>
<name>A0ABP7WD29_9SPHI</name>
<feature type="chain" id="PRO_5045981999" description="Endo-alpha-N-acetylgalactosaminidase domain-containing protein" evidence="1">
    <location>
        <begin position="20"/>
        <end position="647"/>
    </location>
</feature>
<reference evidence="4" key="1">
    <citation type="journal article" date="2019" name="Int. J. Syst. Evol. Microbiol.">
        <title>The Global Catalogue of Microorganisms (GCM) 10K type strain sequencing project: providing services to taxonomists for standard genome sequencing and annotation.</title>
        <authorList>
            <consortium name="The Broad Institute Genomics Platform"/>
            <consortium name="The Broad Institute Genome Sequencing Center for Infectious Disease"/>
            <person name="Wu L."/>
            <person name="Ma J."/>
        </authorList>
    </citation>
    <scope>NUCLEOTIDE SEQUENCE [LARGE SCALE GENOMIC DNA]</scope>
    <source>
        <strain evidence="4">JCM 17085</strain>
    </source>
</reference>
<accession>A0ABP7WD29</accession>
<keyword evidence="4" id="KW-1185">Reference proteome</keyword>
<dbReference type="Gene3D" id="2.60.40.1180">
    <property type="entry name" value="Golgi alpha-mannosidase II"/>
    <property type="match status" value="1"/>
</dbReference>
<keyword evidence="1" id="KW-0732">Signal</keyword>
<dbReference type="RefSeq" id="WP_345100779.1">
    <property type="nucleotide sequence ID" value="NZ_BAABCV010000001.1"/>
</dbReference>
<evidence type="ECO:0000313" key="3">
    <source>
        <dbReference type="EMBL" id="GAA4086447.1"/>
    </source>
</evidence>
<sequence>MKYLFIFLASLLLTDALSAQTPQVAYPFGRDLSQTMTYKIMLRCATPDQVSNLDLGAVLKYIKQLDNITRGLPKIVILGGFQQNGHDHQYPWWLPADSTLFAPGGLKGKPAIDWLMAEAARYHTHCTFHVNPFDAYMESPKWSLYAGKDLICKERDGSFVKGQKWWGRQSYFVDLVNEWKSGVSKKRIDALIAAFPQLKETGVLYFDNITQYPASPFYGHTSDDQRNTIKKIALYLKNRYGIQLIAEYGDKQLYGYLSQGITWDWGQYSLGVNPMEIPPYLMCGGRDIAHDRLLGQRLDIKPALQVFGSSVQFEDIQFQYHPERAQREFAHHTLTYFNLNRLLREKYTADNGSYTANFSENTISTYKDSLQTIEQDGHLIKSGYDVFMPVYWLDHLEIMCYSISGKVRTWVFPKTWEKVKTADIYWIRPDTIVLKEANRNIRDHSIILQMNAGECLSIVPHGTDMKHIRTIYELAVSGTVVFNGSDRKTRGNWVGVYGKSGYDIAAGKQKLPSSLSLNYIGNKLERWALKPVNDSAPYTSATKESRVAGGNTATLHELIDVNIADGSKKKVSIYLLDWQHQHRQILIDVIDPVTKKILKSNIISGFDNGVYLNYTISGHLQFRLTRFFYDGYKDSGYPTFSGIFFNN</sequence>
<proteinExistence type="predicted"/>
<feature type="signal peptide" evidence="1">
    <location>
        <begin position="1"/>
        <end position="19"/>
    </location>
</feature>
<protein>
    <recommendedName>
        <fullName evidence="2">Endo-alpha-N-acetylgalactosaminidase domain-containing protein</fullName>
    </recommendedName>
</protein>
<evidence type="ECO:0000313" key="4">
    <source>
        <dbReference type="Proteomes" id="UP001500841"/>
    </source>
</evidence>
<dbReference type="Proteomes" id="UP001500841">
    <property type="component" value="Unassembled WGS sequence"/>
</dbReference>
<dbReference type="InterPro" id="IPR013780">
    <property type="entry name" value="Glyco_hydro_b"/>
</dbReference>
<organism evidence="3 4">
    <name type="scientific">Mucilaginibacter panaciglaebae</name>
    <dbReference type="NCBI Taxonomy" id="502331"/>
    <lineage>
        <taxon>Bacteria</taxon>
        <taxon>Pseudomonadati</taxon>
        <taxon>Bacteroidota</taxon>
        <taxon>Sphingobacteriia</taxon>
        <taxon>Sphingobacteriales</taxon>
        <taxon>Sphingobacteriaceae</taxon>
        <taxon>Mucilaginibacter</taxon>
    </lineage>
</organism>
<evidence type="ECO:0000259" key="2">
    <source>
        <dbReference type="Pfam" id="PF12905"/>
    </source>
</evidence>
<dbReference type="InterPro" id="IPR025706">
    <property type="entry name" value="Endoa_GalNAc"/>
</dbReference>
<dbReference type="Gene3D" id="3.20.20.80">
    <property type="entry name" value="Glycosidases"/>
    <property type="match status" value="1"/>
</dbReference>
<dbReference type="EMBL" id="BAABCV010000001">
    <property type="protein sequence ID" value="GAA4086447.1"/>
    <property type="molecule type" value="Genomic_DNA"/>
</dbReference>
<gene>
    <name evidence="3" type="ORF">GCM10022392_04270</name>
</gene>
<feature type="domain" description="Endo-alpha-N-acetylgalactosaminidase" evidence="2">
    <location>
        <begin position="57"/>
        <end position="212"/>
    </location>
</feature>
<evidence type="ECO:0000256" key="1">
    <source>
        <dbReference type="SAM" id="SignalP"/>
    </source>
</evidence>
<comment type="caution">
    <text evidence="3">The sequence shown here is derived from an EMBL/GenBank/DDBJ whole genome shotgun (WGS) entry which is preliminary data.</text>
</comment>